<organism evidence="2 3">
    <name type="scientific">Microbacterium galbinum</name>
    <dbReference type="NCBI Taxonomy" id="2851646"/>
    <lineage>
        <taxon>Bacteria</taxon>
        <taxon>Bacillati</taxon>
        <taxon>Actinomycetota</taxon>
        <taxon>Actinomycetes</taxon>
        <taxon>Micrococcales</taxon>
        <taxon>Microbacteriaceae</taxon>
        <taxon>Microbacterium</taxon>
    </lineage>
</organism>
<feature type="region of interest" description="Disordered" evidence="1">
    <location>
        <begin position="72"/>
        <end position="96"/>
    </location>
</feature>
<evidence type="ECO:0000313" key="3">
    <source>
        <dbReference type="Proteomes" id="UP000831963"/>
    </source>
</evidence>
<gene>
    <name evidence="2" type="ORF">KV396_16120</name>
</gene>
<protein>
    <submittedName>
        <fullName evidence="2">Uncharacterized protein</fullName>
    </submittedName>
</protein>
<dbReference type="Proteomes" id="UP000831963">
    <property type="component" value="Chromosome"/>
</dbReference>
<dbReference type="EMBL" id="CP078077">
    <property type="protein sequence ID" value="UPL15899.1"/>
    <property type="molecule type" value="Genomic_DNA"/>
</dbReference>
<evidence type="ECO:0000256" key="1">
    <source>
        <dbReference type="SAM" id="MobiDB-lite"/>
    </source>
</evidence>
<keyword evidence="3" id="KW-1185">Reference proteome</keyword>
<accession>A0ABY4ITC5</accession>
<sequence>MSAARPNVHVVNDPDQHPDDVLWACVEDGFHVGSRGGDFLGYVDRRADGQYAAFDARSREIGAFASLHEATDAVTASSTPSTPLSTAGDELVGGDR</sequence>
<name>A0ABY4ITC5_9MICO</name>
<reference evidence="2 3" key="1">
    <citation type="submission" date="2021-06" db="EMBL/GenBank/DDBJ databases">
        <title>Genome-based taxonomic framework of Microbacterium strains isolated from marine environment, the description of four new species and reclassification of four preexisting species.</title>
        <authorList>
            <person name="Lee S.D."/>
            <person name="Kim S.-M."/>
            <person name="Byeon Y.-S."/>
            <person name="Yang H.L."/>
            <person name="Kim I.S."/>
        </authorList>
    </citation>
    <scope>NUCLEOTIDE SEQUENCE [LARGE SCALE GENOMIC DNA]</scope>
    <source>
        <strain evidence="2 3">SSW1-36</strain>
    </source>
</reference>
<evidence type="ECO:0000313" key="2">
    <source>
        <dbReference type="EMBL" id="UPL15899.1"/>
    </source>
</evidence>
<feature type="compositionally biased region" description="Low complexity" evidence="1">
    <location>
        <begin position="72"/>
        <end position="87"/>
    </location>
</feature>
<proteinExistence type="predicted"/>